<evidence type="ECO:0000256" key="11">
    <source>
        <dbReference type="PROSITE-ProRule" id="PRU10144"/>
    </source>
</evidence>
<feature type="short sequence motif" description="TonB C-terminal box" evidence="11">
    <location>
        <begin position="658"/>
        <end position="675"/>
    </location>
</feature>
<comment type="subcellular location">
    <subcellularLocation>
        <location evidence="1 10">Cell outer membrane</location>
        <topology evidence="1 10">Multi-pass membrane protein</topology>
    </subcellularLocation>
</comment>
<dbReference type="InterPro" id="IPR039426">
    <property type="entry name" value="TonB-dep_rcpt-like"/>
</dbReference>
<evidence type="ECO:0000256" key="9">
    <source>
        <dbReference type="ARBA" id="ARBA00023237"/>
    </source>
</evidence>
<gene>
    <name evidence="16" type="ORF">EXU30_11650</name>
</gene>
<keyword evidence="6 13" id="KW-0732">Signal</keyword>
<keyword evidence="17" id="KW-1185">Reference proteome</keyword>
<dbReference type="InterPro" id="IPR037066">
    <property type="entry name" value="Plug_dom_sf"/>
</dbReference>
<keyword evidence="7 12" id="KW-0798">TonB box</keyword>
<dbReference type="GO" id="GO:0015344">
    <property type="term" value="F:siderophore uptake transmembrane transporter activity"/>
    <property type="evidence" value="ECO:0007669"/>
    <property type="project" value="TreeGrafter"/>
</dbReference>
<dbReference type="Pfam" id="PF00593">
    <property type="entry name" value="TonB_dep_Rec_b-barrel"/>
    <property type="match status" value="1"/>
</dbReference>
<feature type="chain" id="PRO_5019459866" evidence="13">
    <location>
        <begin position="33"/>
        <end position="675"/>
    </location>
</feature>
<dbReference type="InterPro" id="IPR010917">
    <property type="entry name" value="TonB_rcpt_CS"/>
</dbReference>
<evidence type="ECO:0000256" key="4">
    <source>
        <dbReference type="ARBA" id="ARBA00022452"/>
    </source>
</evidence>
<dbReference type="SUPFAM" id="SSF56935">
    <property type="entry name" value="Porins"/>
    <property type="match status" value="1"/>
</dbReference>
<evidence type="ECO:0000259" key="14">
    <source>
        <dbReference type="Pfam" id="PF00593"/>
    </source>
</evidence>
<sequence length="675" mass="74739">MNISEYLASPTKRLAPLAAAVLCALSAQTAVAQEVADKEDNLDDVEVIAIVGKTTNTVITPQELEKYQANDLADVFRLVPSVSVGGSLGIAQKVYIRGLEDTLLNVTVDGAPQTSTLFHHMGRVSIDPELLREVEVQAGAGEATAGAGAVGGAIRFKTKGVDDLLDSSESFGGQLKGNYFSNDGYKGSATLYGRLGDDWGVLGSYVYSDRNNMKDGSGVEINGTGGEQKLGYFKLGGDITDSQSITFSYESRKEEGEFSQRPNWPALEGATLYPIELTRDTFVANYLFELNDAVNLDLSAYHTEAKVVQDVYDRWGKYQGKVTTYGFDLRNQSYVSNHTITYGVEHRKDEVHSKPLVDGGGDGAKEEGSVTAFYAQDHWQINRDLLLSFGLRYDKYDLEQITYDAKTDSDGFSPNIGVQYQISDNWRFNAGYAQAMRGKEVGDAFTVEAGYSSLDPNLKAEEVDNTEVAITYEDDSWQVTATGYKSDIDNVIQDQLGQGTYYENVGTLETKGFEVRAVYWFEDLRIMANYSNNDAEINGHTVEGYEHIGLANARGDTWGLNLKYTLTDDIEFGWNFTYVQDLNNIEVLHRAVDIGWIDRTYTIDKDGYQVHDVYAQWTPLSNDSLKVNLAVQNLFDEDYRDHSSVGDYSSIPDWGIVAGLKEAGRDIRASISYQF</sequence>
<feature type="domain" description="TonB-dependent receptor plug" evidence="15">
    <location>
        <begin position="55"/>
        <end position="153"/>
    </location>
</feature>
<dbReference type="GO" id="GO:0009279">
    <property type="term" value="C:cell outer membrane"/>
    <property type="evidence" value="ECO:0007669"/>
    <property type="project" value="UniProtKB-SubCell"/>
</dbReference>
<evidence type="ECO:0000313" key="16">
    <source>
        <dbReference type="EMBL" id="QBF83281.1"/>
    </source>
</evidence>
<dbReference type="PANTHER" id="PTHR30069">
    <property type="entry name" value="TONB-DEPENDENT OUTER MEMBRANE RECEPTOR"/>
    <property type="match status" value="1"/>
</dbReference>
<dbReference type="GO" id="GO:0044718">
    <property type="term" value="P:siderophore transmembrane transport"/>
    <property type="evidence" value="ECO:0007669"/>
    <property type="project" value="TreeGrafter"/>
</dbReference>
<dbReference type="AlphaFoldDB" id="A0A411PI48"/>
<dbReference type="Gene3D" id="2.40.170.20">
    <property type="entry name" value="TonB-dependent receptor, beta-barrel domain"/>
    <property type="match status" value="1"/>
</dbReference>
<evidence type="ECO:0000256" key="3">
    <source>
        <dbReference type="ARBA" id="ARBA00022448"/>
    </source>
</evidence>
<protein>
    <submittedName>
        <fullName evidence="16">TonB-dependent receptor</fullName>
    </submittedName>
</protein>
<feature type="signal peptide" evidence="13">
    <location>
        <begin position="1"/>
        <end position="32"/>
    </location>
</feature>
<dbReference type="OrthoDB" id="9760494at2"/>
<evidence type="ECO:0000259" key="15">
    <source>
        <dbReference type="Pfam" id="PF07715"/>
    </source>
</evidence>
<dbReference type="KEGG" id="smai:EXU30_11650"/>
<dbReference type="CDD" id="cd01347">
    <property type="entry name" value="ligand_gated_channel"/>
    <property type="match status" value="1"/>
</dbReference>
<name>A0A411PI48_9GAMM</name>
<evidence type="ECO:0000256" key="6">
    <source>
        <dbReference type="ARBA" id="ARBA00022729"/>
    </source>
</evidence>
<evidence type="ECO:0000256" key="7">
    <source>
        <dbReference type="ARBA" id="ARBA00023077"/>
    </source>
</evidence>
<keyword evidence="3 10" id="KW-0813">Transport</keyword>
<dbReference type="PROSITE" id="PS52016">
    <property type="entry name" value="TONB_DEPENDENT_REC_3"/>
    <property type="match status" value="1"/>
</dbReference>
<evidence type="ECO:0000256" key="2">
    <source>
        <dbReference type="ARBA" id="ARBA00009810"/>
    </source>
</evidence>
<keyword evidence="8 10" id="KW-0472">Membrane</keyword>
<dbReference type="Proteomes" id="UP000291106">
    <property type="component" value="Chromosome"/>
</dbReference>
<dbReference type="Gene3D" id="2.170.130.10">
    <property type="entry name" value="TonB-dependent receptor, plug domain"/>
    <property type="match status" value="1"/>
</dbReference>
<evidence type="ECO:0000256" key="1">
    <source>
        <dbReference type="ARBA" id="ARBA00004571"/>
    </source>
</evidence>
<dbReference type="PANTHER" id="PTHR30069:SF41">
    <property type="entry name" value="HEME_HEMOPEXIN UTILIZATION PROTEIN C"/>
    <property type="match status" value="1"/>
</dbReference>
<proteinExistence type="inferred from homology"/>
<evidence type="ECO:0000256" key="10">
    <source>
        <dbReference type="PROSITE-ProRule" id="PRU01360"/>
    </source>
</evidence>
<evidence type="ECO:0000256" key="13">
    <source>
        <dbReference type="SAM" id="SignalP"/>
    </source>
</evidence>
<dbReference type="Pfam" id="PF07715">
    <property type="entry name" value="Plug"/>
    <property type="match status" value="1"/>
</dbReference>
<accession>A0A411PI48</accession>
<keyword evidence="4 10" id="KW-1134">Transmembrane beta strand</keyword>
<organism evidence="16 17">
    <name type="scientific">Shewanella maritima</name>
    <dbReference type="NCBI Taxonomy" id="2520507"/>
    <lineage>
        <taxon>Bacteria</taxon>
        <taxon>Pseudomonadati</taxon>
        <taxon>Pseudomonadota</taxon>
        <taxon>Gammaproteobacteria</taxon>
        <taxon>Alteromonadales</taxon>
        <taxon>Shewanellaceae</taxon>
        <taxon>Shewanella</taxon>
    </lineage>
</organism>
<dbReference type="PROSITE" id="PS01156">
    <property type="entry name" value="TONB_DEPENDENT_REC_2"/>
    <property type="match status" value="1"/>
</dbReference>
<evidence type="ECO:0000256" key="8">
    <source>
        <dbReference type="ARBA" id="ARBA00023136"/>
    </source>
</evidence>
<reference evidence="16 17" key="1">
    <citation type="submission" date="2019-02" db="EMBL/GenBank/DDBJ databases">
        <title>Shewanella sp. D4-2 isolated from Dokdo Island.</title>
        <authorList>
            <person name="Baek K."/>
        </authorList>
    </citation>
    <scope>NUCLEOTIDE SEQUENCE [LARGE SCALE GENOMIC DNA]</scope>
    <source>
        <strain evidence="16 17">D4-2</strain>
    </source>
</reference>
<dbReference type="InterPro" id="IPR036942">
    <property type="entry name" value="Beta-barrel_TonB_sf"/>
</dbReference>
<dbReference type="RefSeq" id="WP_130600236.1">
    <property type="nucleotide sequence ID" value="NZ_CP036200.1"/>
</dbReference>
<dbReference type="InterPro" id="IPR000531">
    <property type="entry name" value="Beta-barrel_TonB"/>
</dbReference>
<keyword evidence="5 10" id="KW-0812">Transmembrane</keyword>
<evidence type="ECO:0000256" key="12">
    <source>
        <dbReference type="RuleBase" id="RU003357"/>
    </source>
</evidence>
<keyword evidence="9 10" id="KW-0998">Cell outer membrane</keyword>
<comment type="similarity">
    <text evidence="2 10 12">Belongs to the TonB-dependent receptor family.</text>
</comment>
<feature type="domain" description="TonB-dependent receptor-like beta-barrel" evidence="14">
    <location>
        <begin position="227"/>
        <end position="634"/>
    </location>
</feature>
<evidence type="ECO:0000313" key="17">
    <source>
        <dbReference type="Proteomes" id="UP000291106"/>
    </source>
</evidence>
<dbReference type="InterPro" id="IPR012910">
    <property type="entry name" value="Plug_dom"/>
</dbReference>
<keyword evidence="16" id="KW-0675">Receptor</keyword>
<dbReference type="EMBL" id="CP036200">
    <property type="protein sequence ID" value="QBF83281.1"/>
    <property type="molecule type" value="Genomic_DNA"/>
</dbReference>
<evidence type="ECO:0000256" key="5">
    <source>
        <dbReference type="ARBA" id="ARBA00022692"/>
    </source>
</evidence>